<dbReference type="EMBL" id="RDFA01000007">
    <property type="protein sequence ID" value="RXK46930.1"/>
    <property type="molecule type" value="Genomic_DNA"/>
</dbReference>
<dbReference type="PANTHER" id="PTHR43685:SF2">
    <property type="entry name" value="GLYCOSYLTRANSFERASE 2-LIKE DOMAIN-CONTAINING PROTEIN"/>
    <property type="match status" value="1"/>
</dbReference>
<dbReference type="PANTHER" id="PTHR43685">
    <property type="entry name" value="GLYCOSYLTRANSFERASE"/>
    <property type="match status" value="1"/>
</dbReference>
<protein>
    <submittedName>
        <fullName evidence="2">Glycosyltransferase family 2 protein</fullName>
    </submittedName>
</protein>
<proteinExistence type="predicted"/>
<dbReference type="CDD" id="cd00761">
    <property type="entry name" value="Glyco_tranf_GTA_type"/>
    <property type="match status" value="1"/>
</dbReference>
<accession>A0A498KSP0</accession>
<feature type="domain" description="Glycosyltransferase 2-like" evidence="1">
    <location>
        <begin position="62"/>
        <end position="123"/>
    </location>
</feature>
<dbReference type="InterPro" id="IPR001173">
    <property type="entry name" value="Glyco_trans_2-like"/>
</dbReference>
<comment type="caution">
    <text evidence="2">The sequence shown here is derived from an EMBL/GenBank/DDBJ whole genome shotgun (WGS) entry which is preliminary data.</text>
</comment>
<dbReference type="Proteomes" id="UP000289691">
    <property type="component" value="Unassembled WGS sequence"/>
</dbReference>
<gene>
    <name evidence="2" type="ORF">EAF64_17440</name>
</gene>
<dbReference type="GO" id="GO:0016740">
    <property type="term" value="F:transferase activity"/>
    <property type="evidence" value="ECO:0007669"/>
    <property type="project" value="UniProtKB-KW"/>
</dbReference>
<evidence type="ECO:0000259" key="1">
    <source>
        <dbReference type="Pfam" id="PF00535"/>
    </source>
</evidence>
<name>A0A498KSP0_9EURY</name>
<dbReference type="InterPro" id="IPR050834">
    <property type="entry name" value="Glycosyltransf_2"/>
</dbReference>
<dbReference type="Gene3D" id="3.90.550.10">
    <property type="entry name" value="Spore Coat Polysaccharide Biosynthesis Protein SpsA, Chain A"/>
    <property type="match status" value="1"/>
</dbReference>
<keyword evidence="2" id="KW-0808">Transferase</keyword>
<dbReference type="AlphaFoldDB" id="A0A498KSP0"/>
<dbReference type="InterPro" id="IPR029044">
    <property type="entry name" value="Nucleotide-diphossugar_trans"/>
</dbReference>
<dbReference type="SUPFAM" id="SSF53448">
    <property type="entry name" value="Nucleotide-diphospho-sugar transferases"/>
    <property type="match status" value="1"/>
</dbReference>
<evidence type="ECO:0000313" key="2">
    <source>
        <dbReference type="EMBL" id="RXK46930.1"/>
    </source>
</evidence>
<sequence length="239" mass="27369">MLGDIIFRSVILRPLSADSPSASIVIPTLPSRDHSSVVESLRRQTVENFEVILVNSDELDVCEARNAGIVEADSDIILFTDDDCYAPATWVETALSRFENDDIVLLEGTVDVHSPGPRHYIGANLGVDRDAARRIGGFDSRFAGWRDDTEFGYRMESALGLDAIQYDPDWEMLHPGEFGSRRKLLNEMRFKLLYPRRMHDLITTPDEPLRELYVSTRREWYRICGRLYETLLYSRPEPL</sequence>
<reference evidence="2 3" key="1">
    <citation type="submission" date="2019-01" db="EMBL/GenBank/DDBJ databases">
        <title>Halorientalis sp. F13-25 a new haloarchaeum isolated from hypersaline water.</title>
        <authorList>
            <person name="Ana D.-V."/>
            <person name="Cristina S.-P."/>
            <person name="Antonio V."/>
        </authorList>
    </citation>
    <scope>NUCLEOTIDE SEQUENCE [LARGE SCALE GENOMIC DNA]</scope>
    <source>
        <strain evidence="2 3">F13-25</strain>
    </source>
</reference>
<organism evidence="2 3">
    <name type="scientific">Halorientalis pallida</name>
    <dbReference type="NCBI Taxonomy" id="2479928"/>
    <lineage>
        <taxon>Archaea</taxon>
        <taxon>Methanobacteriati</taxon>
        <taxon>Methanobacteriota</taxon>
        <taxon>Stenosarchaea group</taxon>
        <taxon>Halobacteria</taxon>
        <taxon>Halobacteriales</taxon>
        <taxon>Haloarculaceae</taxon>
        <taxon>Halorientalis</taxon>
    </lineage>
</organism>
<keyword evidence="3" id="KW-1185">Reference proteome</keyword>
<evidence type="ECO:0000313" key="3">
    <source>
        <dbReference type="Proteomes" id="UP000289691"/>
    </source>
</evidence>
<dbReference type="Pfam" id="PF00535">
    <property type="entry name" value="Glycos_transf_2"/>
    <property type="match status" value="1"/>
</dbReference>